<feature type="chain" id="PRO_5015039619" evidence="1">
    <location>
        <begin position="28"/>
        <end position="482"/>
    </location>
</feature>
<evidence type="ECO:0000313" key="6">
    <source>
        <dbReference type="EMBL" id="KZV06098.1"/>
    </source>
</evidence>
<dbReference type="PATRIC" id="fig|1590.144.peg.1917"/>
<dbReference type="RefSeq" id="WP_003640837.1">
    <property type="nucleotide sequence ID" value="NZ_AP028153.1"/>
</dbReference>
<protein>
    <submittedName>
        <fullName evidence="5">Extracellular protein</fullName>
    </submittedName>
    <submittedName>
        <fullName evidence="4">Ser-Asp rich fibrinogen-binding bonesialoprotein-binding protein</fullName>
    </submittedName>
</protein>
<dbReference type="InterPro" id="IPR027994">
    <property type="entry name" value="WxL_dom"/>
</dbReference>
<evidence type="ECO:0000313" key="8">
    <source>
        <dbReference type="Proteomes" id="UP000076882"/>
    </source>
</evidence>
<keyword evidence="1" id="KW-0732">Signal</keyword>
<evidence type="ECO:0000256" key="1">
    <source>
        <dbReference type="SAM" id="SignalP"/>
    </source>
</evidence>
<dbReference type="Proteomes" id="UP000076882">
    <property type="component" value="Unassembled WGS sequence"/>
</dbReference>
<dbReference type="EMBL" id="LUXM01000040">
    <property type="protein sequence ID" value="KZU92269.1"/>
    <property type="molecule type" value="Genomic_DNA"/>
</dbReference>
<dbReference type="KEGG" id="lpb:SH83_09195"/>
<sequence length="482" mass="50755">MRKLIKACGLMVISMLVGLGIVTSALAAKTAPQSPSSPPSSVLGLNLSGGFSQQPIDSNVIGGNSVTLSVRAQRSALEAATSLLSGRKYVWWESTDEGQTYQKIGTNSRTYTFNAPQVTKTTHLYFQVQYDFSGVGAFPDYWSKIAKVTVTPARVVTTGIKVTSDDAWLNNAQTTMVHAALTPEEATDPITWKSSDPSLAAVDEYGNVTAADAATDNSGKADDHGTVTITGTSNGLSDSVKILVGALQDVTVVEGTPATFTLPALPEGVTVSNWYRVKNGKATALNVTDTSYTVKVPTNADDDGTAYYASLSYPVNGKPQTVTTNAALLTVKSGGRLSLSAVPNFNFGTLNLQRLAQGTDLATDPTAVKANDGYDGNNDYRLAVVDDRTVGADWQLMASLSPFTAGNTTIKTARLMLKDSTGVLNQTIPTDGSTTSVYRQTGHQSQTFDVAPSSLQLPATPLATPGEYQSIITWTLAIVPAA</sequence>
<proteinExistence type="predicted"/>
<evidence type="ECO:0000313" key="5">
    <source>
        <dbReference type="EMBL" id="KZU92269.1"/>
    </source>
</evidence>
<organism evidence="5 8">
    <name type="scientific">Lactiplantibacillus plantarum</name>
    <name type="common">Lactobacillus plantarum</name>
    <dbReference type="NCBI Taxonomy" id="1590"/>
    <lineage>
        <taxon>Bacteria</taxon>
        <taxon>Bacillati</taxon>
        <taxon>Bacillota</taxon>
        <taxon>Bacilli</taxon>
        <taxon>Lactobacillales</taxon>
        <taxon>Lactobacillaceae</taxon>
        <taxon>Lactiplantibacillus</taxon>
    </lineage>
</organism>
<name>A0A0G9GUT8_LACPN</name>
<dbReference type="OMA" id="TNINGIW"/>
<feature type="signal peptide" evidence="1">
    <location>
        <begin position="1"/>
        <end position="27"/>
    </location>
</feature>
<dbReference type="Proteomes" id="UP000076989">
    <property type="component" value="Unassembled WGS sequence"/>
</dbReference>
<dbReference type="SUPFAM" id="SSF49373">
    <property type="entry name" value="Invasin/intimin cell-adhesion fragments"/>
    <property type="match status" value="1"/>
</dbReference>
<feature type="domain" description="BIG2" evidence="2">
    <location>
        <begin position="157"/>
        <end position="241"/>
    </location>
</feature>
<evidence type="ECO:0000313" key="7">
    <source>
        <dbReference type="Proteomes" id="UP000076872"/>
    </source>
</evidence>
<feature type="domain" description="WxL" evidence="3">
    <location>
        <begin position="329"/>
        <end position="436"/>
    </location>
</feature>
<dbReference type="AlphaFoldDB" id="A0A0G9GUT8"/>
<dbReference type="InterPro" id="IPR008964">
    <property type="entry name" value="Invasin/intimin_cell_adhesion"/>
</dbReference>
<gene>
    <name evidence="5" type="ORF">Lp19_3555</name>
    <name evidence="6" type="ORF">NAB2_0367</name>
    <name evidence="4" type="ORF">Nizo2260_2137</name>
</gene>
<evidence type="ECO:0000259" key="3">
    <source>
        <dbReference type="Pfam" id="PF13731"/>
    </source>
</evidence>
<dbReference type="Pfam" id="PF13731">
    <property type="entry name" value="WxL"/>
    <property type="match status" value="1"/>
</dbReference>
<comment type="caution">
    <text evidence="5">The sequence shown here is derived from an EMBL/GenBank/DDBJ whole genome shotgun (WGS) entry which is preliminary data.</text>
</comment>
<accession>A0A0G9GUT8</accession>
<dbReference type="Proteomes" id="UP000076872">
    <property type="component" value="Unassembled WGS sequence"/>
</dbReference>
<reference evidence="7 8" key="1">
    <citation type="submission" date="2016-03" db="EMBL/GenBank/DDBJ databases">
        <title>Comparative genomics of 54 Lactobacillus plantarum strains reveals genomic uncoupling from niche constraints.</title>
        <authorList>
            <person name="Martino M.E."/>
        </authorList>
    </citation>
    <scope>NUCLEOTIDE SEQUENCE [LARGE SCALE GENOMIC DNA]</scope>
    <source>
        <strain evidence="5 8">19.1</strain>
        <strain evidence="6 7">NAB2</strain>
        <strain evidence="4 9">Nizo2260</strain>
    </source>
</reference>
<dbReference type="InterPro" id="IPR003343">
    <property type="entry name" value="Big_2"/>
</dbReference>
<evidence type="ECO:0000313" key="4">
    <source>
        <dbReference type="EMBL" id="KZU02496.1"/>
    </source>
</evidence>
<dbReference type="Pfam" id="PF02368">
    <property type="entry name" value="Big_2"/>
    <property type="match status" value="1"/>
</dbReference>
<dbReference type="EMBL" id="LUXO01000008">
    <property type="protein sequence ID" value="KZV06098.1"/>
    <property type="molecule type" value="Genomic_DNA"/>
</dbReference>
<evidence type="ECO:0000259" key="2">
    <source>
        <dbReference type="Pfam" id="PF02368"/>
    </source>
</evidence>
<dbReference type="Gene3D" id="2.60.40.1080">
    <property type="match status" value="1"/>
</dbReference>
<dbReference type="EMBL" id="LUWI01000029">
    <property type="protein sequence ID" value="KZU02496.1"/>
    <property type="molecule type" value="Genomic_DNA"/>
</dbReference>
<evidence type="ECO:0000313" key="9">
    <source>
        <dbReference type="Proteomes" id="UP000076989"/>
    </source>
</evidence>